<evidence type="ECO:0000256" key="3">
    <source>
        <dbReference type="ARBA" id="ARBA00022801"/>
    </source>
</evidence>
<comment type="catalytic activity">
    <reaction evidence="5">
        <text>O-phospho-L-tyrosyl-[protein] + H2O = L-tyrosyl-[protein] + phosphate</text>
        <dbReference type="Rhea" id="RHEA:10684"/>
        <dbReference type="Rhea" id="RHEA-COMP:10136"/>
        <dbReference type="Rhea" id="RHEA-COMP:20101"/>
        <dbReference type="ChEBI" id="CHEBI:15377"/>
        <dbReference type="ChEBI" id="CHEBI:43474"/>
        <dbReference type="ChEBI" id="CHEBI:46858"/>
        <dbReference type="ChEBI" id="CHEBI:61978"/>
        <dbReference type="EC" id="3.1.3.48"/>
    </reaction>
</comment>
<dbReference type="Pfam" id="PF19567">
    <property type="entry name" value="CpsB_CapC"/>
    <property type="match status" value="1"/>
</dbReference>
<dbReference type="Proteomes" id="UP000287394">
    <property type="component" value="Chromosome"/>
</dbReference>
<evidence type="ECO:0000256" key="5">
    <source>
        <dbReference type="ARBA" id="ARBA00051722"/>
    </source>
</evidence>
<dbReference type="KEGG" id="ccot:CCAX7_29740"/>
<dbReference type="SUPFAM" id="SSF89550">
    <property type="entry name" value="PHP domain-like"/>
    <property type="match status" value="1"/>
</dbReference>
<dbReference type="PANTHER" id="PTHR39181">
    <property type="entry name" value="TYROSINE-PROTEIN PHOSPHATASE YWQE"/>
    <property type="match status" value="1"/>
</dbReference>
<keyword evidence="3" id="KW-0378">Hydrolase</keyword>
<proteinExistence type="inferred from homology"/>
<dbReference type="FunCoup" id="A0A402CSY9">
    <property type="interactions" value="67"/>
</dbReference>
<dbReference type="GO" id="GO:0030145">
    <property type="term" value="F:manganese ion binding"/>
    <property type="evidence" value="ECO:0007669"/>
    <property type="project" value="InterPro"/>
</dbReference>
<dbReference type="GO" id="GO:0004725">
    <property type="term" value="F:protein tyrosine phosphatase activity"/>
    <property type="evidence" value="ECO:0007669"/>
    <property type="project" value="UniProtKB-EC"/>
</dbReference>
<evidence type="ECO:0000256" key="2">
    <source>
        <dbReference type="ARBA" id="ARBA00013064"/>
    </source>
</evidence>
<comment type="similarity">
    <text evidence="1">Belongs to the metallo-dependent hydrolases superfamily. CpsB/CapC family.</text>
</comment>
<evidence type="ECO:0000313" key="6">
    <source>
        <dbReference type="EMBL" id="BDI30923.1"/>
    </source>
</evidence>
<dbReference type="InterPro" id="IPR016667">
    <property type="entry name" value="Caps_polysacc_synth_CpsB/CapC"/>
</dbReference>
<dbReference type="RefSeq" id="WP_119320498.1">
    <property type="nucleotide sequence ID" value="NZ_AP025739.1"/>
</dbReference>
<gene>
    <name evidence="6" type="primary">cps4C</name>
    <name evidence="6" type="ORF">CCAX7_29740</name>
</gene>
<reference evidence="6 7" key="1">
    <citation type="journal article" date="2019" name="Int. J. Syst. Evol. Microbiol.">
        <title>Capsulimonas corticalis gen. nov., sp. nov., an aerobic capsulated bacterium, of a novel bacterial order, Capsulimonadales ord. nov., of the class Armatimonadia of the phylum Armatimonadetes.</title>
        <authorList>
            <person name="Li J."/>
            <person name="Kudo C."/>
            <person name="Tonouchi A."/>
        </authorList>
    </citation>
    <scope>NUCLEOTIDE SEQUENCE [LARGE SCALE GENOMIC DNA]</scope>
    <source>
        <strain evidence="6 7">AX-7</strain>
    </source>
</reference>
<dbReference type="PANTHER" id="PTHR39181:SF1">
    <property type="entry name" value="TYROSINE-PROTEIN PHOSPHATASE YWQE"/>
    <property type="match status" value="1"/>
</dbReference>
<keyword evidence="7" id="KW-1185">Reference proteome</keyword>
<protein>
    <recommendedName>
        <fullName evidence="2">protein-tyrosine-phosphatase</fullName>
        <ecNumber evidence="2">3.1.3.48</ecNumber>
    </recommendedName>
</protein>
<evidence type="ECO:0000256" key="1">
    <source>
        <dbReference type="ARBA" id="ARBA00005750"/>
    </source>
</evidence>
<name>A0A402CSY9_9BACT</name>
<organism evidence="6 7">
    <name type="scientific">Capsulimonas corticalis</name>
    <dbReference type="NCBI Taxonomy" id="2219043"/>
    <lineage>
        <taxon>Bacteria</taxon>
        <taxon>Bacillati</taxon>
        <taxon>Armatimonadota</taxon>
        <taxon>Armatimonadia</taxon>
        <taxon>Capsulimonadales</taxon>
        <taxon>Capsulimonadaceae</taxon>
        <taxon>Capsulimonas</taxon>
    </lineage>
</organism>
<dbReference type="Gene3D" id="3.20.20.140">
    <property type="entry name" value="Metal-dependent hydrolases"/>
    <property type="match status" value="1"/>
</dbReference>
<dbReference type="EC" id="3.1.3.48" evidence="2"/>
<dbReference type="InterPro" id="IPR016195">
    <property type="entry name" value="Pol/histidinol_Pase-like"/>
</dbReference>
<evidence type="ECO:0000256" key="4">
    <source>
        <dbReference type="ARBA" id="ARBA00022912"/>
    </source>
</evidence>
<keyword evidence="4" id="KW-0904">Protein phosphatase</keyword>
<dbReference type="EMBL" id="AP025739">
    <property type="protein sequence ID" value="BDI30923.1"/>
    <property type="molecule type" value="Genomic_DNA"/>
</dbReference>
<accession>A0A402CSY9</accession>
<dbReference type="OrthoDB" id="9788539at2"/>
<dbReference type="AlphaFoldDB" id="A0A402CSY9"/>
<dbReference type="PIRSF" id="PIRSF016557">
    <property type="entry name" value="Caps_synth_CpsB"/>
    <property type="match status" value="1"/>
</dbReference>
<evidence type="ECO:0000313" key="7">
    <source>
        <dbReference type="Proteomes" id="UP000287394"/>
    </source>
</evidence>
<sequence>MFVDIHNHILPGIDDGAPTLPYALDMARVAVADGTDTMVATPHRAWSSRKNAPPEWVRENVEELQFALDYAQIPLRIVAATELQVGPALARDLTEGTVLTIGGGEWALIELPFDRLPHDALDHLKSVLDIGVKIVIAHPERNADIQRHLAFVDACADLGTYFQLNTGSILGRFGSSARKAAEAILARAHELPLIIASDSHNLDHRPPNLMREAHAIAARIAGAEAADAMVNTRPRSLLPKV</sequence>